<evidence type="ECO:0000256" key="10">
    <source>
        <dbReference type="ARBA" id="ARBA00022989"/>
    </source>
</evidence>
<evidence type="ECO:0000313" key="20">
    <source>
        <dbReference type="EMBL" id="PXX51188.1"/>
    </source>
</evidence>
<keyword evidence="4" id="KW-1003">Cell membrane</keyword>
<gene>
    <name evidence="20" type="ORF">DFR38_101250</name>
</gene>
<dbReference type="Gene3D" id="3.30.980.40">
    <property type="match status" value="1"/>
</dbReference>
<feature type="transmembrane region" description="Helical" evidence="18">
    <location>
        <begin position="28"/>
        <end position="49"/>
    </location>
</feature>
<dbReference type="CDD" id="cd01127">
    <property type="entry name" value="TrwB_TraG_TraD_VirD4"/>
    <property type="match status" value="1"/>
</dbReference>
<comment type="function">
    <text evidence="14">Essential cell division protein that coordinates cell division and chromosome segregation. The N-terminus is involved in assembly of the cell-division machinery. The C-terminus functions as a DNA motor that moves dsDNA in an ATP-dependent manner towards the dif recombination site, which is located within the replication terminus region. Translocation stops specifically at Xer-dif sites, where FtsK interacts with the Xer recombinase, allowing activation of chromosome unlinking by recombination. FtsK orienting polar sequences (KOPS) guide the direction of DNA translocation. FtsK can remove proteins from DNA as it translocates, but translocation stops specifically at XerCD-dif site, thereby preventing removal of XerC and XerD from dif.</text>
</comment>
<comment type="subunit">
    <text evidence="15">Homohexamer. Forms a ring that surrounds DNA.</text>
</comment>
<dbReference type="GO" id="GO:0051301">
    <property type="term" value="P:cell division"/>
    <property type="evidence" value="ECO:0007669"/>
    <property type="project" value="UniProtKB-KW"/>
</dbReference>
<dbReference type="Pfam" id="PF01580">
    <property type="entry name" value="FtsK_SpoIIIE"/>
    <property type="match status" value="1"/>
</dbReference>
<keyword evidence="10 18" id="KW-1133">Transmembrane helix</keyword>
<dbReference type="Gene3D" id="3.40.50.300">
    <property type="entry name" value="P-loop containing nucleotide triphosphate hydrolases"/>
    <property type="match status" value="1"/>
</dbReference>
<evidence type="ECO:0000256" key="4">
    <source>
        <dbReference type="ARBA" id="ARBA00022475"/>
    </source>
</evidence>
<dbReference type="FunFam" id="3.40.50.300:FF:000209">
    <property type="entry name" value="Cell division protein FtsK"/>
    <property type="match status" value="1"/>
</dbReference>
<evidence type="ECO:0000256" key="14">
    <source>
        <dbReference type="ARBA" id="ARBA00024784"/>
    </source>
</evidence>
<dbReference type="Proteomes" id="UP000248395">
    <property type="component" value="Unassembled WGS sequence"/>
</dbReference>
<evidence type="ECO:0000256" key="18">
    <source>
        <dbReference type="SAM" id="Phobius"/>
    </source>
</evidence>
<dbReference type="Gene3D" id="1.10.10.10">
    <property type="entry name" value="Winged helix-like DNA-binding domain superfamily/Winged helix DNA-binding domain"/>
    <property type="match status" value="1"/>
</dbReference>
<reference evidence="20 21" key="1">
    <citation type="submission" date="2018-05" db="EMBL/GenBank/DDBJ databases">
        <title>Genomic Encyclopedia of Type Strains, Phase IV (KMG-IV): sequencing the most valuable type-strain genomes for metagenomic binning, comparative biology and taxonomic classification.</title>
        <authorList>
            <person name="Goeker M."/>
        </authorList>
    </citation>
    <scope>NUCLEOTIDE SEQUENCE [LARGE SCALE GENOMIC DNA]</scope>
    <source>
        <strain evidence="20 21">DSM 25134</strain>
    </source>
</reference>
<dbReference type="AlphaFoldDB" id="A0A318K933"/>
<accession>A0A318K933</accession>
<proteinExistence type="inferred from homology"/>
<evidence type="ECO:0000256" key="17">
    <source>
        <dbReference type="SAM" id="MobiDB-lite"/>
    </source>
</evidence>
<comment type="similarity">
    <text evidence="3">Belongs to the FtsK/SpoIIIE/SftA family.</text>
</comment>
<evidence type="ECO:0000256" key="11">
    <source>
        <dbReference type="ARBA" id="ARBA00023125"/>
    </source>
</evidence>
<dbReference type="EMBL" id="QJKC01000001">
    <property type="protein sequence ID" value="PXX51188.1"/>
    <property type="molecule type" value="Genomic_DNA"/>
</dbReference>
<dbReference type="Pfam" id="PF17854">
    <property type="entry name" value="FtsK_alpha"/>
    <property type="match status" value="1"/>
</dbReference>
<keyword evidence="9 16" id="KW-0067">ATP-binding</keyword>
<dbReference type="InterPro" id="IPR018541">
    <property type="entry name" value="Ftsk_gamma"/>
</dbReference>
<keyword evidence="13" id="KW-0131">Cell cycle</keyword>
<evidence type="ECO:0000256" key="8">
    <source>
        <dbReference type="ARBA" id="ARBA00022829"/>
    </source>
</evidence>
<evidence type="ECO:0000256" key="2">
    <source>
        <dbReference type="ARBA" id="ARBA00004651"/>
    </source>
</evidence>
<dbReference type="InterPro" id="IPR036388">
    <property type="entry name" value="WH-like_DNA-bd_sf"/>
</dbReference>
<dbReference type="GO" id="GO:0005886">
    <property type="term" value="C:plasma membrane"/>
    <property type="evidence" value="ECO:0007669"/>
    <property type="project" value="UniProtKB-SubCell"/>
</dbReference>
<evidence type="ECO:0000256" key="15">
    <source>
        <dbReference type="ARBA" id="ARBA00025923"/>
    </source>
</evidence>
<dbReference type="GO" id="GO:0005524">
    <property type="term" value="F:ATP binding"/>
    <property type="evidence" value="ECO:0007669"/>
    <property type="project" value="UniProtKB-UniRule"/>
</dbReference>
<evidence type="ECO:0000256" key="5">
    <source>
        <dbReference type="ARBA" id="ARBA00022618"/>
    </source>
</evidence>
<dbReference type="GO" id="GO:0007059">
    <property type="term" value="P:chromosome segregation"/>
    <property type="evidence" value="ECO:0007669"/>
    <property type="project" value="UniProtKB-KW"/>
</dbReference>
<dbReference type="InterPro" id="IPR027417">
    <property type="entry name" value="P-loop_NTPase"/>
</dbReference>
<dbReference type="SMART" id="SM00843">
    <property type="entry name" value="Ftsk_gamma"/>
    <property type="match status" value="1"/>
</dbReference>
<dbReference type="InterPro" id="IPR041027">
    <property type="entry name" value="FtsK_alpha"/>
</dbReference>
<keyword evidence="6 18" id="KW-0812">Transmembrane</keyword>
<keyword evidence="8" id="KW-0159">Chromosome partition</keyword>
<protein>
    <submittedName>
        <fullName evidence="20">DNA translocase FtsK</fullName>
    </submittedName>
</protein>
<evidence type="ECO:0000256" key="7">
    <source>
        <dbReference type="ARBA" id="ARBA00022741"/>
    </source>
</evidence>
<dbReference type="PANTHER" id="PTHR22683">
    <property type="entry name" value="SPORULATION PROTEIN RELATED"/>
    <property type="match status" value="1"/>
</dbReference>
<feature type="transmembrane region" description="Helical" evidence="18">
    <location>
        <begin position="142"/>
        <end position="161"/>
    </location>
</feature>
<dbReference type="RefSeq" id="WP_059285690.1">
    <property type="nucleotide sequence ID" value="NZ_LNQU01000036.1"/>
</dbReference>
<dbReference type="SUPFAM" id="SSF46785">
    <property type="entry name" value="Winged helix' DNA-binding domain"/>
    <property type="match status" value="1"/>
</dbReference>
<dbReference type="InterPro" id="IPR036390">
    <property type="entry name" value="WH_DNA-bd_sf"/>
</dbReference>
<dbReference type="SMART" id="SM00382">
    <property type="entry name" value="AAA"/>
    <property type="match status" value="1"/>
</dbReference>
<dbReference type="InterPro" id="IPR050206">
    <property type="entry name" value="FtsK/SpoIIIE/SftA"/>
</dbReference>
<feature type="transmembrane region" description="Helical" evidence="18">
    <location>
        <begin position="168"/>
        <end position="190"/>
    </location>
</feature>
<dbReference type="SUPFAM" id="SSF52540">
    <property type="entry name" value="P-loop containing nucleoside triphosphate hydrolases"/>
    <property type="match status" value="1"/>
</dbReference>
<evidence type="ECO:0000256" key="6">
    <source>
        <dbReference type="ARBA" id="ARBA00022692"/>
    </source>
</evidence>
<dbReference type="InterPro" id="IPR025199">
    <property type="entry name" value="FtsK_4TM"/>
</dbReference>
<dbReference type="PANTHER" id="PTHR22683:SF41">
    <property type="entry name" value="DNA TRANSLOCASE FTSK"/>
    <property type="match status" value="1"/>
</dbReference>
<feature type="domain" description="FtsK" evidence="19">
    <location>
        <begin position="410"/>
        <end position="619"/>
    </location>
</feature>
<dbReference type="InterPro" id="IPR002543">
    <property type="entry name" value="FtsK_dom"/>
</dbReference>
<sequence length="766" mass="83173">MRLFKRKAVVKNSQTPLPPKLASLLREAWWLLMAVAAVYLVLVLASYSAQDPSWSHSSSDPTVRNYGGAFGAWLSDMLLYVFGLSAWWLVVFCLVAIAWGYRRMETLGFRLNPMTLAAMGGFFLLLLSSSSVEGIVLASKQLNLPLTAGGMLGHWLGKALAHGLGQSGAYLLLSVTGAIGFSLFTGLSWLDIMERIGGALEDGVLKLWHGWQARKDREIGRETAQQREAKVNTEKKKQEDKTPVRIEATLAEVPLSPKVQKPVQQSLFADPDRGELPGLSLLEAPKDQHEPVSAETVEYTSRLIERKLADFGVDVKVIAAYPGPVITRYEIEPAVGVKGAQIVNLMKDLARALSLVSVRVVETIPGKTYMGLELPNPKRQIVRLSEIIGSDGYQNMTSRLAIAVGKDIAGQPVTVDLAKMPHVLVAGTTGSGKSVAINAMILSLLYKSTAREVRLIMVDPKMLELSVYEGIPHLLAPVVTDMKQAANALNWCVGEMERRYRLMSKLGVRNLAGYNQKIKDADKAGEKIPNPFSLTPETPEPLDTLPLIVVVIDELADLMMVAGKKIEELIARLAQKARAAGIHLILATQRPSVDVITGLIKANIPTRIAFQVSSKIDSRTILDQMGAEALLGQGDMLYLPPGSGYPNRVHGAFVADDEVHHVVEFLKTTGEPDYIEGILSGQSEADEGAAASSGDVDGSGESDPLYDEAVAIVVKTRKASISSVQRHLRIGYNRAARLIEQMESAGLVSAMETNGNRTVLAPARED</sequence>
<dbReference type="InterPro" id="IPR003593">
    <property type="entry name" value="AAA+_ATPase"/>
</dbReference>
<feature type="region of interest" description="Disordered" evidence="17">
    <location>
        <begin position="222"/>
        <end position="243"/>
    </location>
</feature>
<keyword evidence="7 16" id="KW-0547">Nucleotide-binding</keyword>
<feature type="transmembrane region" description="Helical" evidence="18">
    <location>
        <begin position="77"/>
        <end position="99"/>
    </location>
</feature>
<dbReference type="Pfam" id="PF09397">
    <property type="entry name" value="FtsK_gamma"/>
    <property type="match status" value="1"/>
</dbReference>
<feature type="transmembrane region" description="Helical" evidence="18">
    <location>
        <begin position="111"/>
        <end position="130"/>
    </location>
</feature>
<comment type="caution">
    <text evidence="20">The sequence shown here is derived from an EMBL/GenBank/DDBJ whole genome shotgun (WGS) entry which is preliminary data.</text>
</comment>
<name>A0A318K933_9NEIS</name>
<organism evidence="20 21">
    <name type="scientific">Aquitalea magnusonii</name>
    <dbReference type="NCBI Taxonomy" id="332411"/>
    <lineage>
        <taxon>Bacteria</taxon>
        <taxon>Pseudomonadati</taxon>
        <taxon>Pseudomonadota</taxon>
        <taxon>Betaproteobacteria</taxon>
        <taxon>Neisseriales</taxon>
        <taxon>Chromobacteriaceae</taxon>
        <taxon>Aquitalea</taxon>
    </lineage>
</organism>
<evidence type="ECO:0000256" key="12">
    <source>
        <dbReference type="ARBA" id="ARBA00023136"/>
    </source>
</evidence>
<dbReference type="GO" id="GO:0003677">
    <property type="term" value="F:DNA binding"/>
    <property type="evidence" value="ECO:0007669"/>
    <property type="project" value="UniProtKB-KW"/>
</dbReference>
<keyword evidence="21" id="KW-1185">Reference proteome</keyword>
<keyword evidence="11" id="KW-0238">DNA-binding</keyword>
<dbReference type="PROSITE" id="PS50901">
    <property type="entry name" value="FTSK"/>
    <property type="match status" value="1"/>
</dbReference>
<evidence type="ECO:0000256" key="9">
    <source>
        <dbReference type="ARBA" id="ARBA00022840"/>
    </source>
</evidence>
<evidence type="ECO:0000256" key="3">
    <source>
        <dbReference type="ARBA" id="ARBA00006474"/>
    </source>
</evidence>
<evidence type="ECO:0000256" key="1">
    <source>
        <dbReference type="ARBA" id="ARBA00004533"/>
    </source>
</evidence>
<evidence type="ECO:0000256" key="13">
    <source>
        <dbReference type="ARBA" id="ARBA00023306"/>
    </source>
</evidence>
<comment type="subcellular location">
    <subcellularLocation>
        <location evidence="1">Cell inner membrane</location>
    </subcellularLocation>
    <subcellularLocation>
        <location evidence="2">Cell membrane</location>
        <topology evidence="2">Multi-pass membrane protein</topology>
    </subcellularLocation>
</comment>
<evidence type="ECO:0000256" key="16">
    <source>
        <dbReference type="PROSITE-ProRule" id="PRU00289"/>
    </source>
</evidence>
<keyword evidence="12 18" id="KW-0472">Membrane</keyword>
<dbReference type="Pfam" id="PF13491">
    <property type="entry name" value="FtsK_4TM"/>
    <property type="match status" value="1"/>
</dbReference>
<feature type="binding site" evidence="16">
    <location>
        <begin position="427"/>
        <end position="434"/>
    </location>
    <ligand>
        <name>ATP</name>
        <dbReference type="ChEBI" id="CHEBI:30616"/>
    </ligand>
</feature>
<evidence type="ECO:0000313" key="21">
    <source>
        <dbReference type="Proteomes" id="UP000248395"/>
    </source>
</evidence>
<dbReference type="OrthoDB" id="9807790at2"/>
<evidence type="ECO:0000259" key="19">
    <source>
        <dbReference type="PROSITE" id="PS50901"/>
    </source>
</evidence>
<keyword evidence="5" id="KW-0132">Cell division</keyword>